<dbReference type="FunFam" id="3.30.160.60:FF:001513">
    <property type="entry name" value="Zinc finger, C2H2 type"/>
    <property type="match status" value="1"/>
</dbReference>
<dbReference type="GO" id="GO:0008270">
    <property type="term" value="F:zinc ion binding"/>
    <property type="evidence" value="ECO:0007669"/>
    <property type="project" value="UniProtKB-KW"/>
</dbReference>
<feature type="domain" description="C2H2-type" evidence="7">
    <location>
        <begin position="131"/>
        <end position="158"/>
    </location>
</feature>
<evidence type="ECO:0000256" key="3">
    <source>
        <dbReference type="ARBA" id="ARBA00022771"/>
    </source>
</evidence>
<reference evidence="8 9" key="1">
    <citation type="journal article" date="2017" name="Curr. Biol.">
        <title>Genome architecture and evolution of a unichromosomal asexual nematode.</title>
        <authorList>
            <person name="Fradin H."/>
            <person name="Zegar C."/>
            <person name="Gutwein M."/>
            <person name="Lucas J."/>
            <person name="Kovtun M."/>
            <person name="Corcoran D."/>
            <person name="Baugh L.R."/>
            <person name="Kiontke K."/>
            <person name="Gunsalus K."/>
            <person name="Fitch D.H."/>
            <person name="Piano F."/>
        </authorList>
    </citation>
    <scope>NUCLEOTIDE SEQUENCE [LARGE SCALE GENOMIC DNA]</scope>
    <source>
        <strain evidence="8">PF1309</strain>
    </source>
</reference>
<keyword evidence="1" id="KW-0479">Metal-binding</keyword>
<dbReference type="InterPro" id="IPR013087">
    <property type="entry name" value="Znf_C2H2_type"/>
</dbReference>
<evidence type="ECO:0000256" key="1">
    <source>
        <dbReference type="ARBA" id="ARBA00022723"/>
    </source>
</evidence>
<sequence>MGPSKNLADMGLQEISEMDDFSPSSSDDLDGSGSSTGQLPDANGFLQCRFCPVKFENQPQLSLHYAQAHKDKPQYRCDTCHDVFAVKRELATHMRIHSGEEPHKCTQCGKDFGTRQLLKKHWMWHTGERSHICPICNKAFFQKGHLTQHLMIHSGGRPHKCKLCQKTFIFKFDLNRHMKIHAERGYSCNQCGRSFIRQLSLDEHALKCKGKNNSTIASSPSSVKSDPSTPTFPNLMAPGMFNFNRDQLTKIAQSLLNQQQSTQPINFLASSLPQASPLSVSPTVTLPSSIPTAPLPTPSPIPYFCVLCSKPFATNSMFTAHMYVTHLQNRVVLPQTSLNLPAELMQGIQAKKEDSPSLFTPIKPIRTDVEENVVVEQHSATATNSSCASSPHKSPPFGVSPSDHHTSTSPSPPIPSFTRMPQSPKDAVQTQSHQIGQISCGTCQSNQNRQERVEFFQDMEICFRICQLESALLAKDCELMKYKEMTKMILNASTQILAQAAPQNPLFLHTKNIFAQMQDSL</sequence>
<organism evidence="8 9">
    <name type="scientific">Diploscapter pachys</name>
    <dbReference type="NCBI Taxonomy" id="2018661"/>
    <lineage>
        <taxon>Eukaryota</taxon>
        <taxon>Metazoa</taxon>
        <taxon>Ecdysozoa</taxon>
        <taxon>Nematoda</taxon>
        <taxon>Chromadorea</taxon>
        <taxon>Rhabditida</taxon>
        <taxon>Rhabditina</taxon>
        <taxon>Rhabditomorpha</taxon>
        <taxon>Rhabditoidea</taxon>
        <taxon>Rhabditidae</taxon>
        <taxon>Diploscapter</taxon>
    </lineage>
</organism>
<protein>
    <recommendedName>
        <fullName evidence="7">C2H2-type domain-containing protein</fullName>
    </recommendedName>
</protein>
<evidence type="ECO:0000259" key="7">
    <source>
        <dbReference type="PROSITE" id="PS50157"/>
    </source>
</evidence>
<dbReference type="Gene3D" id="3.30.160.60">
    <property type="entry name" value="Classic Zinc Finger"/>
    <property type="match status" value="4"/>
</dbReference>
<dbReference type="PROSITE" id="PS50157">
    <property type="entry name" value="ZINC_FINGER_C2H2_2"/>
    <property type="match status" value="6"/>
</dbReference>
<evidence type="ECO:0000256" key="2">
    <source>
        <dbReference type="ARBA" id="ARBA00022737"/>
    </source>
</evidence>
<keyword evidence="4" id="KW-0862">Zinc</keyword>
<feature type="compositionally biased region" description="Low complexity" evidence="6">
    <location>
        <begin position="21"/>
        <end position="37"/>
    </location>
</feature>
<evidence type="ECO:0000256" key="6">
    <source>
        <dbReference type="SAM" id="MobiDB-lite"/>
    </source>
</evidence>
<feature type="domain" description="C2H2-type" evidence="7">
    <location>
        <begin position="159"/>
        <end position="186"/>
    </location>
</feature>
<keyword evidence="2" id="KW-0677">Repeat</keyword>
<dbReference type="FunFam" id="3.30.160.60:FF:001273">
    <property type="entry name" value="Zinc finger protein"/>
    <property type="match status" value="1"/>
</dbReference>
<dbReference type="AlphaFoldDB" id="A0A2A2KPK0"/>
<keyword evidence="9" id="KW-1185">Reference proteome</keyword>
<dbReference type="FunFam" id="3.30.160.60:FF:000630">
    <property type="entry name" value="Zinc finger protein 180"/>
    <property type="match status" value="1"/>
</dbReference>
<dbReference type="PANTHER" id="PTHR24379:SF121">
    <property type="entry name" value="C2H2-TYPE DOMAIN-CONTAINING PROTEIN"/>
    <property type="match status" value="1"/>
</dbReference>
<keyword evidence="3 5" id="KW-0863">Zinc-finger</keyword>
<comment type="caution">
    <text evidence="8">The sequence shown here is derived from an EMBL/GenBank/DDBJ whole genome shotgun (WGS) entry which is preliminary data.</text>
</comment>
<feature type="domain" description="C2H2-type" evidence="7">
    <location>
        <begin position="303"/>
        <end position="331"/>
    </location>
</feature>
<dbReference type="SMART" id="SM00355">
    <property type="entry name" value="ZnF_C2H2"/>
    <property type="match status" value="7"/>
</dbReference>
<dbReference type="PROSITE" id="PS00028">
    <property type="entry name" value="ZINC_FINGER_C2H2_1"/>
    <property type="match status" value="6"/>
</dbReference>
<dbReference type="Proteomes" id="UP000218231">
    <property type="component" value="Unassembled WGS sequence"/>
</dbReference>
<dbReference type="PANTHER" id="PTHR24379">
    <property type="entry name" value="KRAB AND ZINC FINGER DOMAIN-CONTAINING"/>
    <property type="match status" value="1"/>
</dbReference>
<feature type="region of interest" description="Disordered" evidence="6">
    <location>
        <begin position="1"/>
        <end position="40"/>
    </location>
</feature>
<feature type="domain" description="C2H2-type" evidence="7">
    <location>
        <begin position="103"/>
        <end position="130"/>
    </location>
</feature>
<gene>
    <name evidence="8" type="ORF">WR25_01311</name>
</gene>
<evidence type="ECO:0000256" key="4">
    <source>
        <dbReference type="ARBA" id="ARBA00022833"/>
    </source>
</evidence>
<dbReference type="Pfam" id="PF00096">
    <property type="entry name" value="zf-C2H2"/>
    <property type="match status" value="5"/>
</dbReference>
<dbReference type="STRING" id="2018661.A0A2A2KPK0"/>
<evidence type="ECO:0000313" key="9">
    <source>
        <dbReference type="Proteomes" id="UP000218231"/>
    </source>
</evidence>
<accession>A0A2A2KPK0</accession>
<feature type="domain" description="C2H2-type" evidence="7">
    <location>
        <begin position="186"/>
        <end position="213"/>
    </location>
</feature>
<proteinExistence type="predicted"/>
<dbReference type="OrthoDB" id="427030at2759"/>
<name>A0A2A2KPK0_9BILA</name>
<feature type="domain" description="C2H2-type" evidence="7">
    <location>
        <begin position="75"/>
        <end position="102"/>
    </location>
</feature>
<dbReference type="SUPFAM" id="SSF57667">
    <property type="entry name" value="beta-beta-alpha zinc fingers"/>
    <property type="match status" value="4"/>
</dbReference>
<dbReference type="EMBL" id="LIAE01008021">
    <property type="protein sequence ID" value="PAV75875.1"/>
    <property type="molecule type" value="Genomic_DNA"/>
</dbReference>
<feature type="region of interest" description="Disordered" evidence="6">
    <location>
        <begin position="377"/>
        <end position="431"/>
    </location>
</feature>
<evidence type="ECO:0000313" key="8">
    <source>
        <dbReference type="EMBL" id="PAV75875.1"/>
    </source>
</evidence>
<feature type="compositionally biased region" description="Low complexity" evidence="6">
    <location>
        <begin position="379"/>
        <end position="390"/>
    </location>
</feature>
<dbReference type="InterPro" id="IPR036236">
    <property type="entry name" value="Znf_C2H2_sf"/>
</dbReference>
<evidence type="ECO:0000256" key="5">
    <source>
        <dbReference type="PROSITE-ProRule" id="PRU00042"/>
    </source>
</evidence>